<proteinExistence type="predicted"/>
<feature type="region of interest" description="Disordered" evidence="1">
    <location>
        <begin position="1"/>
        <end position="77"/>
    </location>
</feature>
<dbReference type="RefSeq" id="XP_011401950.1">
    <property type="nucleotide sequence ID" value="XM_011403648.1"/>
</dbReference>
<dbReference type="Proteomes" id="UP000028924">
    <property type="component" value="Unassembled WGS sequence"/>
</dbReference>
<organism evidence="3 4">
    <name type="scientific">Auxenochlorella protothecoides</name>
    <name type="common">Green microalga</name>
    <name type="synonym">Chlorella protothecoides</name>
    <dbReference type="NCBI Taxonomy" id="3075"/>
    <lineage>
        <taxon>Eukaryota</taxon>
        <taxon>Viridiplantae</taxon>
        <taxon>Chlorophyta</taxon>
        <taxon>core chlorophytes</taxon>
        <taxon>Trebouxiophyceae</taxon>
        <taxon>Chlorellales</taxon>
        <taxon>Chlorellaceae</taxon>
        <taxon>Auxenochlorella</taxon>
    </lineage>
</organism>
<evidence type="ECO:0000313" key="3">
    <source>
        <dbReference type="EMBL" id="KFM28901.1"/>
    </source>
</evidence>
<dbReference type="PANTHER" id="PTHR38016">
    <property type="entry name" value="UNNAMED PRODUCT"/>
    <property type="match status" value="1"/>
</dbReference>
<feature type="compositionally biased region" description="Gly residues" evidence="1">
    <location>
        <begin position="365"/>
        <end position="375"/>
    </location>
</feature>
<feature type="region of interest" description="Disordered" evidence="1">
    <location>
        <begin position="361"/>
        <end position="392"/>
    </location>
</feature>
<name>A0A087ST47_AUXPR</name>
<gene>
    <name evidence="3" type="ORF">F751_4065</name>
</gene>
<dbReference type="InterPro" id="IPR040703">
    <property type="entry name" value="LCIB/C_CA"/>
</dbReference>
<evidence type="ECO:0000256" key="1">
    <source>
        <dbReference type="SAM" id="MobiDB-lite"/>
    </source>
</evidence>
<dbReference type="AlphaFoldDB" id="A0A087ST47"/>
<feature type="domain" description="Limiting CO2-inducible protein B/C beta carbonyic anhydrase" evidence="2">
    <location>
        <begin position="99"/>
        <end position="336"/>
    </location>
</feature>
<dbReference type="GeneID" id="23615456"/>
<protein>
    <recommendedName>
        <fullName evidence="2">Limiting CO2-inducible protein B/C beta carbonyic anhydrase domain-containing protein</fullName>
    </recommendedName>
</protein>
<dbReference type="PANTHER" id="PTHR38016:SF1">
    <property type="entry name" value="LIMITING CO2-INDUCIBLE PROTEIN B_C BETA CARBONYIC ANHYDRASE DOMAIN-CONTAINING PROTEIN"/>
    <property type="match status" value="1"/>
</dbReference>
<dbReference type="OrthoDB" id="2014244at2759"/>
<evidence type="ECO:0000259" key="2">
    <source>
        <dbReference type="Pfam" id="PF18599"/>
    </source>
</evidence>
<sequence length="480" mass="50723">MPLRPCNPSTPAFSPVALSVTARGQGHSHHAGARDPRQALPPKAQGRTRALPGLSPSPGTQAPAPDEEQAPIQKPRGIQTELAYLRQRTRIITHHFPSALGVDDFMQRMEIALYAFGFSGDNSIAMVNLCRDEVTLTLKQKIDQVFGSSFNTNGLGGVLTCGVSGVRAGLSHAPVSKGSGKERYVFFSFPHISIDSRGRQGTISRPGRPGQSCACGALDGALADIRRTGLAAACKVPGVHEPLDPEMTILKQRLARRLRYEGVGEEGVQALDLVAMTQVAERTITDDLEYLISQTVDPARADYAVVTGVQIHSWGTSFDDDAPNLEFVAPSTIDVVTNGYKTHVDLLALPALTPRQIALLAEGPESGGGGGGGAGPARPGRPPSVCNSAGHTTLREIDPPYMYASAAQREDRMARIAAYAQALGPGAGGEGDTCSWPGWQSRLRAHEPHRADDSSIHIDQGEGDLGFFFWGGGGGAGCGD</sequence>
<dbReference type="STRING" id="3075.A0A087ST47"/>
<accession>A0A087ST47</accession>
<dbReference type="eggNOG" id="ENOG502S48Q">
    <property type="taxonomic scope" value="Eukaryota"/>
</dbReference>
<dbReference type="EMBL" id="KL662184">
    <property type="protein sequence ID" value="KFM28901.1"/>
    <property type="molecule type" value="Genomic_DNA"/>
</dbReference>
<dbReference type="Pfam" id="PF18599">
    <property type="entry name" value="LCIB_C_CA"/>
    <property type="match status" value="1"/>
</dbReference>
<dbReference type="KEGG" id="apro:F751_4065"/>
<evidence type="ECO:0000313" key="4">
    <source>
        <dbReference type="Proteomes" id="UP000028924"/>
    </source>
</evidence>
<keyword evidence="4" id="KW-1185">Reference proteome</keyword>
<reference evidence="3 4" key="1">
    <citation type="journal article" date="2014" name="BMC Genomics">
        <title>Oil accumulation mechanisms of the oleaginous microalga Chlorella protothecoides revealed through its genome, transcriptomes, and proteomes.</title>
        <authorList>
            <person name="Gao C."/>
            <person name="Wang Y."/>
            <person name="Shen Y."/>
            <person name="Yan D."/>
            <person name="He X."/>
            <person name="Dai J."/>
            <person name="Wu Q."/>
        </authorList>
    </citation>
    <scope>NUCLEOTIDE SEQUENCE [LARGE SCALE GENOMIC DNA]</scope>
    <source>
        <strain evidence="3 4">0710</strain>
    </source>
</reference>